<proteinExistence type="predicted"/>
<dbReference type="InterPro" id="IPR011051">
    <property type="entry name" value="RmlC_Cupin_sf"/>
</dbReference>
<gene>
    <name evidence="2" type="ORF">ACFQMG_09895</name>
</gene>
<dbReference type="SUPFAM" id="SSF51182">
    <property type="entry name" value="RmlC-like cupins"/>
    <property type="match status" value="1"/>
</dbReference>
<feature type="domain" description="Cupin type-2" evidence="1">
    <location>
        <begin position="29"/>
        <end position="100"/>
    </location>
</feature>
<evidence type="ECO:0000259" key="1">
    <source>
        <dbReference type="Pfam" id="PF07883"/>
    </source>
</evidence>
<name>A0ABW2FRH9_9ACTN</name>
<evidence type="ECO:0000313" key="3">
    <source>
        <dbReference type="Proteomes" id="UP001596435"/>
    </source>
</evidence>
<dbReference type="InterPro" id="IPR013096">
    <property type="entry name" value="Cupin_2"/>
</dbReference>
<organism evidence="2 3">
    <name type="scientific">Kitasatospora paranensis</name>
    <dbReference type="NCBI Taxonomy" id="258053"/>
    <lineage>
        <taxon>Bacteria</taxon>
        <taxon>Bacillati</taxon>
        <taxon>Actinomycetota</taxon>
        <taxon>Actinomycetes</taxon>
        <taxon>Kitasatosporales</taxon>
        <taxon>Streptomycetaceae</taxon>
        <taxon>Kitasatospora</taxon>
    </lineage>
</organism>
<dbReference type="Pfam" id="PF07883">
    <property type="entry name" value="Cupin_2"/>
    <property type="match status" value="1"/>
</dbReference>
<keyword evidence="3" id="KW-1185">Reference proteome</keyword>
<dbReference type="InterPro" id="IPR014710">
    <property type="entry name" value="RmlC-like_jellyroll"/>
</dbReference>
<dbReference type="Gene3D" id="2.60.120.10">
    <property type="entry name" value="Jelly Rolls"/>
    <property type="match status" value="1"/>
</dbReference>
<evidence type="ECO:0000313" key="2">
    <source>
        <dbReference type="EMBL" id="MFC7179869.1"/>
    </source>
</evidence>
<comment type="caution">
    <text evidence="2">The sequence shown here is derived from an EMBL/GenBank/DDBJ whole genome shotgun (WGS) entry which is preliminary data.</text>
</comment>
<dbReference type="Proteomes" id="UP001596435">
    <property type="component" value="Unassembled WGS sequence"/>
</dbReference>
<reference evidence="3" key="1">
    <citation type="journal article" date="2019" name="Int. J. Syst. Evol. Microbiol.">
        <title>The Global Catalogue of Microorganisms (GCM) 10K type strain sequencing project: providing services to taxonomists for standard genome sequencing and annotation.</title>
        <authorList>
            <consortium name="The Broad Institute Genomics Platform"/>
            <consortium name="The Broad Institute Genome Sequencing Center for Infectious Disease"/>
            <person name="Wu L."/>
            <person name="Ma J."/>
        </authorList>
    </citation>
    <scope>NUCLEOTIDE SEQUENCE [LARGE SCALE GENOMIC DNA]</scope>
    <source>
        <strain evidence="3">CGMCC 1.12859</strain>
    </source>
</reference>
<dbReference type="RefSeq" id="WP_345706648.1">
    <property type="nucleotide sequence ID" value="NZ_BAABKV010000001.1"/>
</dbReference>
<sequence length="116" mass="11941">MAETVLAAGTAEGGFALCGRGRTDVTVQEVILDPGAATGWHYHRGPLVVVVRSGILTRVLTDGSRHTAPAGTAFVEPPGRCRVHLGRNLGPEPVVLLVTYLLPAGSPLAQPVPGGD</sequence>
<accession>A0ABW2FRH9</accession>
<dbReference type="EMBL" id="JBHTAJ010000014">
    <property type="protein sequence ID" value="MFC7179869.1"/>
    <property type="molecule type" value="Genomic_DNA"/>
</dbReference>
<protein>
    <submittedName>
        <fullName evidence="2">Cupin domain-containing protein</fullName>
    </submittedName>
</protein>